<reference evidence="2 3" key="1">
    <citation type="submission" date="2019-09" db="EMBL/GenBank/DDBJ databases">
        <title>Genome Sequences of Streptomyces kaniharaensis ATCC 21070.</title>
        <authorList>
            <person name="Zhu W."/>
            <person name="De Crecy-Lagard V."/>
            <person name="Richards N.G."/>
        </authorList>
    </citation>
    <scope>NUCLEOTIDE SEQUENCE [LARGE SCALE GENOMIC DNA]</scope>
    <source>
        <strain evidence="2 3">SF-557</strain>
    </source>
</reference>
<sequence>MIGEQQDRVEYAAKRFGAETYPGLTAEQAGLPEGSAELKAAQLEHNHAWINQMKDEGRLIIDTGPAEPREHYPEPTRRRDWPEAPYEMELGAIENFPNVIRPWENMTGAPNFPWKYDSSTYQMDDVAARQEQDILRKQGNTDGAEDIEKAIAGLPVSDAIKEDAQAYLDSLDKAVSDPVDTPPTDIDDRLPIQPDARADAPWTLTVNGPEDFPDVIREQLNDNDLVGMQFPVEVVHRPAEANERWDSYSNFNWESAEDRSMAEIIVAARQEQDILREQGNMQGAEDIEKAIAGLPVSDAIKEDAQGYLDGLLKRSEVHVRADEYKEKYPRSLRWFGSSAEMADDSLIGARDNILQTSGGQQLSRVEMTDIIDALQAIDAVEGFALRRDFYGTDGKRPIDYYSSDAKNARVSITFDEGASITYIASEVAPQPEFGGPDHPGGRDQKRLLAFDGRQAWVDVRPLGADISFDDKDRPETYTYPDRSPQAGGKRP</sequence>
<feature type="region of interest" description="Disordered" evidence="1">
    <location>
        <begin position="174"/>
        <end position="193"/>
    </location>
</feature>
<name>A0A6N7L1L1_9ACTN</name>
<evidence type="ECO:0000256" key="1">
    <source>
        <dbReference type="SAM" id="MobiDB-lite"/>
    </source>
</evidence>
<keyword evidence="3" id="KW-1185">Reference proteome</keyword>
<dbReference type="Proteomes" id="UP000450000">
    <property type="component" value="Unassembled WGS sequence"/>
</dbReference>
<dbReference type="EMBL" id="WBOF01000002">
    <property type="protein sequence ID" value="MQS16074.1"/>
    <property type="molecule type" value="Genomic_DNA"/>
</dbReference>
<evidence type="ECO:0000313" key="2">
    <source>
        <dbReference type="EMBL" id="MQS16074.1"/>
    </source>
</evidence>
<accession>A0A6N7L1L1</accession>
<proteinExistence type="predicted"/>
<comment type="caution">
    <text evidence="2">The sequence shown here is derived from an EMBL/GenBank/DDBJ whole genome shotgun (WGS) entry which is preliminary data.</text>
</comment>
<evidence type="ECO:0000313" key="3">
    <source>
        <dbReference type="Proteomes" id="UP000450000"/>
    </source>
</evidence>
<feature type="region of interest" description="Disordered" evidence="1">
    <location>
        <begin position="467"/>
        <end position="491"/>
    </location>
</feature>
<gene>
    <name evidence="2" type="ORF">F7Q99_28495</name>
</gene>
<organism evidence="2 3">
    <name type="scientific">Streptomyces kaniharaensis</name>
    <dbReference type="NCBI Taxonomy" id="212423"/>
    <lineage>
        <taxon>Bacteria</taxon>
        <taxon>Bacillati</taxon>
        <taxon>Actinomycetota</taxon>
        <taxon>Actinomycetes</taxon>
        <taxon>Kitasatosporales</taxon>
        <taxon>Streptomycetaceae</taxon>
        <taxon>Streptomyces</taxon>
    </lineage>
</organism>
<dbReference type="AlphaFoldDB" id="A0A6N7L1L1"/>
<dbReference type="RefSeq" id="WP_153466829.1">
    <property type="nucleotide sequence ID" value="NZ_WBOF01000002.1"/>
</dbReference>
<protein>
    <submittedName>
        <fullName evidence="2">Uncharacterized protein</fullName>
    </submittedName>
</protein>